<name>A0ABY4CFN7_9BACT</name>
<sequence>MKTLLLVISFLFASIAFARTPDTVKPGEPLCYGREYSEKHMNSRPKQTVKLMKLKFYITGEAPYTSLALAVDAKIKRPVKPDPSGNSEETTEFVYKDYTTLMFCEKTASGKLRCGVECDGGSADIRWSTSNPSKGATLKNNGFVMHGGCGEEDDPIFLTPTPKGDDVFNLVPLPKEFCQE</sequence>
<keyword evidence="1" id="KW-0732">Signal</keyword>
<evidence type="ECO:0000313" key="2">
    <source>
        <dbReference type="EMBL" id="UOF02591.1"/>
    </source>
</evidence>
<accession>A0ABY4CFN7</accession>
<organism evidence="2 3">
    <name type="scientific">Bdellovibrio reynosensis</name>
    <dbReference type="NCBI Taxonomy" id="2835041"/>
    <lineage>
        <taxon>Bacteria</taxon>
        <taxon>Pseudomonadati</taxon>
        <taxon>Bdellovibrionota</taxon>
        <taxon>Bdellovibrionia</taxon>
        <taxon>Bdellovibrionales</taxon>
        <taxon>Pseudobdellovibrionaceae</taxon>
        <taxon>Bdellovibrio</taxon>
    </lineage>
</organism>
<dbReference type="Proteomes" id="UP000830116">
    <property type="component" value="Chromosome"/>
</dbReference>
<gene>
    <name evidence="2" type="ORF">MNR06_06455</name>
</gene>
<feature type="signal peptide" evidence="1">
    <location>
        <begin position="1"/>
        <end position="18"/>
    </location>
</feature>
<protein>
    <submittedName>
        <fullName evidence="2">Uncharacterized protein</fullName>
    </submittedName>
</protein>
<reference evidence="2" key="1">
    <citation type="submission" date="2022-03" db="EMBL/GenBank/DDBJ databases">
        <title>Genome Identification and Characterization of new species Bdellovibrio reynosense LBG001 sp. nov. from a Mexico soil sample.</title>
        <authorList>
            <person name="Camilli A."/>
            <person name="Ajao Y."/>
            <person name="Guo X."/>
        </authorList>
    </citation>
    <scope>NUCLEOTIDE SEQUENCE</scope>
    <source>
        <strain evidence="2">LBG001</strain>
    </source>
</reference>
<evidence type="ECO:0000313" key="3">
    <source>
        <dbReference type="Proteomes" id="UP000830116"/>
    </source>
</evidence>
<dbReference type="RefSeq" id="WP_243540283.1">
    <property type="nucleotide sequence ID" value="NZ_CP093442.1"/>
</dbReference>
<proteinExistence type="predicted"/>
<keyword evidence="3" id="KW-1185">Reference proteome</keyword>
<feature type="chain" id="PRO_5046760993" evidence="1">
    <location>
        <begin position="19"/>
        <end position="180"/>
    </location>
</feature>
<dbReference type="EMBL" id="CP093442">
    <property type="protein sequence ID" value="UOF02591.1"/>
    <property type="molecule type" value="Genomic_DNA"/>
</dbReference>
<evidence type="ECO:0000256" key="1">
    <source>
        <dbReference type="SAM" id="SignalP"/>
    </source>
</evidence>